<dbReference type="AlphaFoldDB" id="A0A835B2G6"/>
<evidence type="ECO:0000313" key="1">
    <source>
        <dbReference type="EMBL" id="KAF8675245.1"/>
    </source>
</evidence>
<gene>
    <name evidence="1" type="ORF">HU200_047918</name>
</gene>
<comment type="caution">
    <text evidence="1">The sequence shown here is derived from an EMBL/GenBank/DDBJ whole genome shotgun (WGS) entry which is preliminary data.</text>
</comment>
<organism evidence="1 2">
    <name type="scientific">Digitaria exilis</name>
    <dbReference type="NCBI Taxonomy" id="1010633"/>
    <lineage>
        <taxon>Eukaryota</taxon>
        <taxon>Viridiplantae</taxon>
        <taxon>Streptophyta</taxon>
        <taxon>Embryophyta</taxon>
        <taxon>Tracheophyta</taxon>
        <taxon>Spermatophyta</taxon>
        <taxon>Magnoliopsida</taxon>
        <taxon>Liliopsida</taxon>
        <taxon>Poales</taxon>
        <taxon>Poaceae</taxon>
        <taxon>PACMAD clade</taxon>
        <taxon>Panicoideae</taxon>
        <taxon>Panicodae</taxon>
        <taxon>Paniceae</taxon>
        <taxon>Anthephorinae</taxon>
        <taxon>Digitaria</taxon>
    </lineage>
</organism>
<proteinExistence type="predicted"/>
<reference evidence="1" key="1">
    <citation type="submission" date="2020-07" db="EMBL/GenBank/DDBJ databases">
        <title>Genome sequence and genetic diversity analysis of an under-domesticated orphan crop, white fonio (Digitaria exilis).</title>
        <authorList>
            <person name="Bennetzen J.L."/>
            <person name="Chen S."/>
            <person name="Ma X."/>
            <person name="Wang X."/>
            <person name="Yssel A.E.J."/>
            <person name="Chaluvadi S.R."/>
            <person name="Johnson M."/>
            <person name="Gangashetty P."/>
            <person name="Hamidou F."/>
            <person name="Sanogo M.D."/>
            <person name="Zwaenepoel A."/>
            <person name="Wallace J."/>
            <person name="Van De Peer Y."/>
            <person name="Van Deynze A."/>
        </authorList>
    </citation>
    <scope>NUCLEOTIDE SEQUENCE</scope>
    <source>
        <tissue evidence="1">Leaves</tissue>
    </source>
</reference>
<sequence length="91" mass="9943">MSRICLSGMGTLIFGAPVNSNWIFGPCSFSGSAFHSSLALKAVNTVIHVRTSPSDFLTRTEGHIPVSFFELRDVKIEAKTSVHWKLHGSHS</sequence>
<name>A0A835B2G6_9POAL</name>
<protein>
    <submittedName>
        <fullName evidence="1">Uncharacterized protein</fullName>
    </submittedName>
</protein>
<dbReference type="EMBL" id="JACEFO010002191">
    <property type="protein sequence ID" value="KAF8675245.1"/>
    <property type="molecule type" value="Genomic_DNA"/>
</dbReference>
<keyword evidence="2" id="KW-1185">Reference proteome</keyword>
<dbReference type="OrthoDB" id="687363at2759"/>
<evidence type="ECO:0000313" key="2">
    <source>
        <dbReference type="Proteomes" id="UP000636709"/>
    </source>
</evidence>
<accession>A0A835B2G6</accession>
<dbReference type="Proteomes" id="UP000636709">
    <property type="component" value="Unassembled WGS sequence"/>
</dbReference>